<evidence type="ECO:0000313" key="3">
    <source>
        <dbReference type="EMBL" id="RJP20303.1"/>
    </source>
</evidence>
<dbReference type="GO" id="GO:0022904">
    <property type="term" value="P:respiratory electron transport chain"/>
    <property type="evidence" value="ECO:0007669"/>
    <property type="project" value="InterPro"/>
</dbReference>
<dbReference type="Proteomes" id="UP000265882">
    <property type="component" value="Unassembled WGS sequence"/>
</dbReference>
<dbReference type="Gene3D" id="1.20.810.10">
    <property type="entry name" value="Cytochrome Bc1 Complex, Chain C"/>
    <property type="match status" value="1"/>
</dbReference>
<dbReference type="PROSITE" id="PS51002">
    <property type="entry name" value="CYTB_NTER"/>
    <property type="match status" value="1"/>
</dbReference>
<proteinExistence type="predicted"/>
<keyword evidence="1" id="KW-0472">Membrane</keyword>
<keyword evidence="1" id="KW-0812">Transmembrane</keyword>
<dbReference type="GO" id="GO:0009055">
    <property type="term" value="F:electron transfer activity"/>
    <property type="evidence" value="ECO:0007669"/>
    <property type="project" value="InterPro"/>
</dbReference>
<reference evidence="3 4" key="1">
    <citation type="journal article" date="2017" name="ISME J.">
        <title>Energy and carbon metabolisms in a deep terrestrial subsurface fluid microbial community.</title>
        <authorList>
            <person name="Momper L."/>
            <person name="Jungbluth S.P."/>
            <person name="Lee M.D."/>
            <person name="Amend J.P."/>
        </authorList>
    </citation>
    <scope>NUCLEOTIDE SEQUENCE [LARGE SCALE GENOMIC DNA]</scope>
    <source>
        <strain evidence="3">SURF_5</strain>
    </source>
</reference>
<dbReference type="SMR" id="A0A3A4NHH9"/>
<dbReference type="InterPro" id="IPR005797">
    <property type="entry name" value="Cyt_b/b6_N"/>
</dbReference>
<accession>A0A3A4NHH9</accession>
<protein>
    <submittedName>
        <fullName evidence="3">Cytochrome b6</fullName>
    </submittedName>
</protein>
<feature type="domain" description="Cytochrome b/b6 N-terminal region profile" evidence="2">
    <location>
        <begin position="35"/>
        <end position="246"/>
    </location>
</feature>
<gene>
    <name evidence="3" type="ORF">C4520_11615</name>
</gene>
<comment type="caution">
    <text evidence="3">The sequence shown here is derived from an EMBL/GenBank/DDBJ whole genome shotgun (WGS) entry which is preliminary data.</text>
</comment>
<dbReference type="SUPFAM" id="SSF81342">
    <property type="entry name" value="Transmembrane di-heme cytochromes"/>
    <property type="match status" value="1"/>
</dbReference>
<evidence type="ECO:0000256" key="1">
    <source>
        <dbReference type="SAM" id="Phobius"/>
    </source>
</evidence>
<dbReference type="PANTHER" id="PTHR19271">
    <property type="entry name" value="CYTOCHROME B"/>
    <property type="match status" value="1"/>
</dbReference>
<evidence type="ECO:0000313" key="4">
    <source>
        <dbReference type="Proteomes" id="UP000265882"/>
    </source>
</evidence>
<dbReference type="InterPro" id="IPR016174">
    <property type="entry name" value="Di-haem_cyt_TM"/>
</dbReference>
<keyword evidence="1" id="KW-1133">Transmembrane helix</keyword>
<feature type="transmembrane region" description="Helical" evidence="1">
    <location>
        <begin position="215"/>
        <end position="237"/>
    </location>
</feature>
<dbReference type="EMBL" id="QZKU01000078">
    <property type="protein sequence ID" value="RJP20303.1"/>
    <property type="molecule type" value="Genomic_DNA"/>
</dbReference>
<feature type="transmembrane region" description="Helical" evidence="1">
    <location>
        <begin position="61"/>
        <end position="89"/>
    </location>
</feature>
<dbReference type="AlphaFoldDB" id="A0A3A4NHH9"/>
<dbReference type="PIRSF" id="PIRSF000032">
    <property type="entry name" value="Cytochrome_b6"/>
    <property type="match status" value="1"/>
</dbReference>
<dbReference type="CDD" id="cd00284">
    <property type="entry name" value="Cytochrome_b_N"/>
    <property type="match status" value="1"/>
</dbReference>
<name>A0A3A4NHH9_ABYX5</name>
<feature type="transmembrane region" description="Helical" evidence="1">
    <location>
        <begin position="149"/>
        <end position="169"/>
    </location>
</feature>
<dbReference type="InterPro" id="IPR027387">
    <property type="entry name" value="Cytb/b6-like_sf"/>
</dbReference>
<feature type="transmembrane region" description="Helical" evidence="1">
    <location>
        <begin position="119"/>
        <end position="137"/>
    </location>
</feature>
<organism evidence="3 4">
    <name type="scientific">Abyssobacteria bacterium (strain SURF_5)</name>
    <dbReference type="NCBI Taxonomy" id="2093360"/>
    <lineage>
        <taxon>Bacteria</taxon>
        <taxon>Pseudomonadati</taxon>
        <taxon>Candidatus Hydrogenedentota</taxon>
        <taxon>Candidatus Abyssobacteria</taxon>
    </lineage>
</organism>
<dbReference type="InterPro" id="IPR048259">
    <property type="entry name" value="Cytochrome_b_N_euk/bac"/>
</dbReference>
<dbReference type="PANTHER" id="PTHR19271:SF16">
    <property type="entry name" value="CYTOCHROME B"/>
    <property type="match status" value="1"/>
</dbReference>
<sequence length="246" mass="28009">MIDLEKKEDEQQKQTVEQRSGLRELFELFSLTGFVYGPLDSRLNIREALEKNLKKPVPPHVNWLFCFGGISLFLFTIQAVTGILLLMYYRPTIAEAYKSVVYITNSVPFGWLIRGLHHWGANLMIVMVFLHMLRVFFYGAYKPPRDFNWVTGVMLLVLTLGFGFTGYLLPWNQISYWATTVGTEVPGAVPFIGTYLTALIRGGQAIGQTTLTRFFAIHVVILPLTIGFFLLGHFFMIRKQGISGPF</sequence>
<dbReference type="Pfam" id="PF00033">
    <property type="entry name" value="Cytochrome_B"/>
    <property type="match status" value="1"/>
</dbReference>
<dbReference type="GO" id="GO:0016020">
    <property type="term" value="C:membrane"/>
    <property type="evidence" value="ECO:0007669"/>
    <property type="project" value="InterPro"/>
</dbReference>
<evidence type="ECO:0000259" key="2">
    <source>
        <dbReference type="PROSITE" id="PS51002"/>
    </source>
</evidence>
<dbReference type="GO" id="GO:0016491">
    <property type="term" value="F:oxidoreductase activity"/>
    <property type="evidence" value="ECO:0007669"/>
    <property type="project" value="InterPro"/>
</dbReference>